<feature type="domain" description="FAS1-like dehydratase" evidence="1">
    <location>
        <begin position="36"/>
        <end position="180"/>
    </location>
</feature>
<dbReference type="KEGG" id="sdf:ACG33_03420"/>
<dbReference type="InterPro" id="IPR039569">
    <property type="entry name" value="FAS1-like_DH_region"/>
</dbReference>
<evidence type="ECO:0000313" key="3">
    <source>
        <dbReference type="Proteomes" id="UP000070250"/>
    </source>
</evidence>
<protein>
    <recommendedName>
        <fullName evidence="1">FAS1-like dehydratase domain-containing protein</fullName>
    </recommendedName>
</protein>
<dbReference type="OrthoDB" id="3182121at2"/>
<dbReference type="SUPFAM" id="SSF54637">
    <property type="entry name" value="Thioesterase/thiol ester dehydrase-isomerase"/>
    <property type="match status" value="1"/>
</dbReference>
<dbReference type="CDD" id="cd03441">
    <property type="entry name" value="R_hydratase_like"/>
    <property type="match status" value="1"/>
</dbReference>
<dbReference type="EMBL" id="CP011971">
    <property type="protein sequence ID" value="AMN46168.1"/>
    <property type="molecule type" value="Genomic_DNA"/>
</dbReference>
<evidence type="ECO:0000259" key="1">
    <source>
        <dbReference type="Pfam" id="PF13452"/>
    </source>
</evidence>
<sequence length="201" mass="22943">MANKFGVLPFNSPVEPTMDYSKVAPLIGVQSPKHLPHDRVTVEDVDRWCQVMRDTNPLYTDEEYAKKSPHGGLLAPSGMVHVFALGTMKAAIDQFVHGQCEFPDDPNVKLNVVVEQEGYTGVMATAQRQQHFKRIRVGDEIHWTIGILRLSDYDHLTRQGVGRKYQILYQFYNQNDELLCNQSFDVLVYRAPMSTRRLYAG</sequence>
<dbReference type="PATRIC" id="fig|465721.4.peg.732"/>
<dbReference type="AlphaFoldDB" id="A0A127F981"/>
<organism evidence="2 3">
    <name type="scientific">Steroidobacter denitrificans</name>
    <dbReference type="NCBI Taxonomy" id="465721"/>
    <lineage>
        <taxon>Bacteria</taxon>
        <taxon>Pseudomonadati</taxon>
        <taxon>Pseudomonadota</taxon>
        <taxon>Gammaproteobacteria</taxon>
        <taxon>Steroidobacterales</taxon>
        <taxon>Steroidobacteraceae</taxon>
        <taxon>Steroidobacter</taxon>
    </lineage>
</organism>
<dbReference type="STRING" id="465721.ACG33_03420"/>
<name>A0A127F981_STEDE</name>
<dbReference type="InterPro" id="IPR029069">
    <property type="entry name" value="HotDog_dom_sf"/>
</dbReference>
<dbReference type="Proteomes" id="UP000070250">
    <property type="component" value="Chromosome"/>
</dbReference>
<keyword evidence="3" id="KW-1185">Reference proteome</keyword>
<proteinExistence type="predicted"/>
<reference evidence="2 3" key="1">
    <citation type="submission" date="2015-06" db="EMBL/GenBank/DDBJ databases">
        <title>A Comprehensive Approach to Explore the Metabolic and Phylogenetic Diversity of Bacterial Steroid Degradation in the Environment: Testosterone as an Example.</title>
        <authorList>
            <person name="Yang F.-C."/>
            <person name="Chen Y.-L."/>
            <person name="Yu C.-P."/>
            <person name="Tang S.-L."/>
            <person name="Wang P.-H."/>
            <person name="Ismail W."/>
            <person name="Wang C.-H."/>
            <person name="Yang C.-Y."/>
            <person name="Chiang Y.-R."/>
        </authorList>
    </citation>
    <scope>NUCLEOTIDE SEQUENCE [LARGE SCALE GENOMIC DNA]</scope>
    <source>
        <strain evidence="2 3">DSM 18526</strain>
    </source>
</reference>
<dbReference type="Gene3D" id="3.10.129.10">
    <property type="entry name" value="Hotdog Thioesterase"/>
    <property type="match status" value="1"/>
</dbReference>
<dbReference type="Pfam" id="PF13452">
    <property type="entry name" value="FAS1_DH_region"/>
    <property type="match status" value="1"/>
</dbReference>
<evidence type="ECO:0000313" key="2">
    <source>
        <dbReference type="EMBL" id="AMN46168.1"/>
    </source>
</evidence>
<gene>
    <name evidence="2" type="ORF">ACG33_03420</name>
</gene>
<accession>A0A127F981</accession>
<dbReference type="RefSeq" id="WP_066918695.1">
    <property type="nucleotide sequence ID" value="NZ_CP011971.1"/>
</dbReference>